<accession>A0AAV5WWG3</accession>
<sequence length="293" mass="31390">FGGGGSRSWGSSGGRRGGGGVFGGGGSRNRAPIYRPPGGGHFHRPSGGHVHVQARPRYVHPVSRVHVHGWHHHYAPVYMYGYHTPIITSPILTGALIVNYHGFAAGHAIRAGQYDYYYGREHLPKSAQVQCSRPGSELAAADQEKLKNATSNLSKEIAWTCPAKYVCCDWECCKDPDHFKYEDDEEEGLTTLHWVLIGIGILILLIIIVAIVICAVNSVRQHREMVYAPRTPAAAACAADSTLFAAPAATYAAGSSFVAAPAAPYCAPEPAVVVVDHPVVCPPPYGIVVADPY</sequence>
<dbReference type="Proteomes" id="UP001432322">
    <property type="component" value="Unassembled WGS sequence"/>
</dbReference>
<feature type="region of interest" description="Disordered" evidence="1">
    <location>
        <begin position="1"/>
        <end position="49"/>
    </location>
</feature>
<evidence type="ECO:0000256" key="2">
    <source>
        <dbReference type="SAM" id="Phobius"/>
    </source>
</evidence>
<dbReference type="PANTHER" id="PTHR47520">
    <property type="entry name" value="CX DOMAIN-CONTAINING PROTEIN-RELATED"/>
    <property type="match status" value="1"/>
</dbReference>
<name>A0AAV5WWG3_9BILA</name>
<keyword evidence="2" id="KW-0472">Membrane</keyword>
<protein>
    <recommendedName>
        <fullName evidence="5">CX domain-containing protein</fullName>
    </recommendedName>
</protein>
<evidence type="ECO:0000313" key="4">
    <source>
        <dbReference type="Proteomes" id="UP001432322"/>
    </source>
</evidence>
<keyword evidence="2" id="KW-1133">Transmembrane helix</keyword>
<proteinExistence type="predicted"/>
<reference evidence="3" key="1">
    <citation type="submission" date="2023-10" db="EMBL/GenBank/DDBJ databases">
        <title>Genome assembly of Pristionchus species.</title>
        <authorList>
            <person name="Yoshida K."/>
            <person name="Sommer R.J."/>
        </authorList>
    </citation>
    <scope>NUCLEOTIDE SEQUENCE</scope>
    <source>
        <strain evidence="3">RS5133</strain>
    </source>
</reference>
<dbReference type="AlphaFoldDB" id="A0AAV5WWG3"/>
<feature type="non-terminal residue" evidence="3">
    <location>
        <position position="1"/>
    </location>
</feature>
<gene>
    <name evidence="3" type="ORF">PFISCL1PPCAC_25885</name>
</gene>
<comment type="caution">
    <text evidence="3">The sequence shown here is derived from an EMBL/GenBank/DDBJ whole genome shotgun (WGS) entry which is preliminary data.</text>
</comment>
<feature type="transmembrane region" description="Helical" evidence="2">
    <location>
        <begin position="192"/>
        <end position="216"/>
    </location>
</feature>
<keyword evidence="4" id="KW-1185">Reference proteome</keyword>
<evidence type="ECO:0000256" key="1">
    <source>
        <dbReference type="SAM" id="MobiDB-lite"/>
    </source>
</evidence>
<feature type="compositionally biased region" description="Gly residues" evidence="1">
    <location>
        <begin position="1"/>
        <end position="27"/>
    </location>
</feature>
<dbReference type="PANTHER" id="PTHR47520:SF13">
    <property type="entry name" value="PROTEIN CBG10012"/>
    <property type="match status" value="1"/>
</dbReference>
<evidence type="ECO:0008006" key="5">
    <source>
        <dbReference type="Google" id="ProtNLM"/>
    </source>
</evidence>
<evidence type="ECO:0000313" key="3">
    <source>
        <dbReference type="EMBL" id="GMT34588.1"/>
    </source>
</evidence>
<organism evidence="3 4">
    <name type="scientific">Pristionchus fissidentatus</name>
    <dbReference type="NCBI Taxonomy" id="1538716"/>
    <lineage>
        <taxon>Eukaryota</taxon>
        <taxon>Metazoa</taxon>
        <taxon>Ecdysozoa</taxon>
        <taxon>Nematoda</taxon>
        <taxon>Chromadorea</taxon>
        <taxon>Rhabditida</taxon>
        <taxon>Rhabditina</taxon>
        <taxon>Diplogasteromorpha</taxon>
        <taxon>Diplogasteroidea</taxon>
        <taxon>Neodiplogasteridae</taxon>
        <taxon>Pristionchus</taxon>
    </lineage>
</organism>
<dbReference type="EMBL" id="BTSY01000006">
    <property type="protein sequence ID" value="GMT34588.1"/>
    <property type="molecule type" value="Genomic_DNA"/>
</dbReference>
<feature type="non-terminal residue" evidence="3">
    <location>
        <position position="293"/>
    </location>
</feature>
<keyword evidence="2" id="KW-0812">Transmembrane</keyword>